<feature type="repeat" description="ANK" evidence="3">
    <location>
        <begin position="221"/>
        <end position="253"/>
    </location>
</feature>
<dbReference type="PANTHER" id="PTHR24198:SF165">
    <property type="entry name" value="ANKYRIN REPEAT-CONTAINING PROTEIN-RELATED"/>
    <property type="match status" value="1"/>
</dbReference>
<keyword evidence="2 3" id="KW-0040">ANK repeat</keyword>
<dbReference type="PRINTS" id="PR01415">
    <property type="entry name" value="ANKYRIN"/>
</dbReference>
<keyword evidence="1" id="KW-0677">Repeat</keyword>
<proteinExistence type="predicted"/>
<dbReference type="PROSITE" id="PS50088">
    <property type="entry name" value="ANK_REPEAT"/>
    <property type="match status" value="5"/>
</dbReference>
<evidence type="ECO:0000313" key="5">
    <source>
        <dbReference type="EMBL" id="KAJ5546437.1"/>
    </source>
</evidence>
<comment type="caution">
    <text evidence="5">The sequence shown here is derived from an EMBL/GenBank/DDBJ whole genome shotgun (WGS) entry which is preliminary data.</text>
</comment>
<feature type="domain" description="Nucleoside phosphorylase" evidence="4">
    <location>
        <begin position="372"/>
        <end position="492"/>
    </location>
</feature>
<dbReference type="InterPro" id="IPR000845">
    <property type="entry name" value="Nucleoside_phosphorylase_d"/>
</dbReference>
<reference evidence="5 6" key="1">
    <citation type="journal article" date="2023" name="IMA Fungus">
        <title>Comparative genomic study of the Penicillium genus elucidates a diverse pangenome and 15 lateral gene transfer events.</title>
        <authorList>
            <person name="Petersen C."/>
            <person name="Sorensen T."/>
            <person name="Nielsen M.R."/>
            <person name="Sondergaard T.E."/>
            <person name="Sorensen J.L."/>
            <person name="Fitzpatrick D.A."/>
            <person name="Frisvad J.C."/>
            <person name="Nielsen K.L."/>
        </authorList>
    </citation>
    <scope>NUCLEOTIDE SEQUENCE [LARGE SCALE GENOMIC DNA]</scope>
    <source>
        <strain evidence="5 6">IBT 35679</strain>
    </source>
</reference>
<sequence>MYQQIYIQVEAPIADVVRKLELQRDKSNSAKAVTEAVAKMEVEIPVGLRPVRNSLKQFIFSKFRNRSAGALTSQPRPISHPIVLPQQVLLSQMMIQAVRWNKTADVKKLLAMGADPNINSGIAGSPLSVAAALGYRKMVALIISHGAAINALDTRGATPLMLAAAEGHLSVVKLLAEQGAQIDAPSHIQGTALIAATFRGHDKVVAYLLHRGANVNARGSQYTTALHSAVVVGKEGTVKMLLDAGADSMSRDEEGRSPLHLASSLGHAAVVQLLLLRGSTVILNEVHSKYGSPLDAAYTSSHFPVAKVLLDFGAKESLKQISVDPNLLSQGAVHPDIGPSGDSPGIKLNFPSPSIEPVSTNLSRPHTRDDFRIAIICALPSEADAVEGVFDCCWNGDDGRYGKAVGDTNAYTTGIIGRHPVVLAHMPSIGKGAASSVASNLRNSHKNIELALVVGICGAAPQTPNHEEILLADVIISDGIIQYDLGRRLPHSFIRKDSLLDNLGRPNPSIRSQLAKLRGRKNLVQLQESLGVHLAALQAKWPDQSHSRI</sequence>
<dbReference type="SMART" id="SM00248">
    <property type="entry name" value="ANK"/>
    <property type="match status" value="6"/>
</dbReference>
<feature type="repeat" description="ANK" evidence="3">
    <location>
        <begin position="155"/>
        <end position="187"/>
    </location>
</feature>
<dbReference type="InterPro" id="IPR035994">
    <property type="entry name" value="Nucleoside_phosphorylase_sf"/>
</dbReference>
<gene>
    <name evidence="5" type="ORF">N7494_004022</name>
</gene>
<dbReference type="PROSITE" id="PS50297">
    <property type="entry name" value="ANK_REP_REGION"/>
    <property type="match status" value="4"/>
</dbReference>
<dbReference type="Gene3D" id="1.25.40.20">
    <property type="entry name" value="Ankyrin repeat-containing domain"/>
    <property type="match status" value="2"/>
</dbReference>
<evidence type="ECO:0000256" key="1">
    <source>
        <dbReference type="ARBA" id="ARBA00022737"/>
    </source>
</evidence>
<dbReference type="PANTHER" id="PTHR24198">
    <property type="entry name" value="ANKYRIN REPEAT AND PROTEIN KINASE DOMAIN-CONTAINING PROTEIN"/>
    <property type="match status" value="1"/>
</dbReference>
<feature type="repeat" description="ANK" evidence="3">
    <location>
        <begin position="254"/>
        <end position="286"/>
    </location>
</feature>
<evidence type="ECO:0000313" key="6">
    <source>
        <dbReference type="Proteomes" id="UP001220324"/>
    </source>
</evidence>
<accession>A0AAD6D027</accession>
<dbReference type="InterPro" id="IPR002110">
    <property type="entry name" value="Ankyrin_rpt"/>
</dbReference>
<dbReference type="EMBL" id="JAQIZZ010000003">
    <property type="protein sequence ID" value="KAJ5546437.1"/>
    <property type="molecule type" value="Genomic_DNA"/>
</dbReference>
<dbReference type="Pfam" id="PF01048">
    <property type="entry name" value="PNP_UDP_1"/>
    <property type="match status" value="1"/>
</dbReference>
<dbReference type="SUPFAM" id="SSF48403">
    <property type="entry name" value="Ankyrin repeat"/>
    <property type="match status" value="1"/>
</dbReference>
<dbReference type="GO" id="GO:0003824">
    <property type="term" value="F:catalytic activity"/>
    <property type="evidence" value="ECO:0007669"/>
    <property type="project" value="InterPro"/>
</dbReference>
<dbReference type="SUPFAM" id="SSF53167">
    <property type="entry name" value="Purine and uridine phosphorylases"/>
    <property type="match status" value="1"/>
</dbReference>
<evidence type="ECO:0000256" key="3">
    <source>
        <dbReference type="PROSITE-ProRule" id="PRU00023"/>
    </source>
</evidence>
<protein>
    <recommendedName>
        <fullName evidence="4">Nucleoside phosphorylase domain-containing protein</fullName>
    </recommendedName>
</protein>
<dbReference type="Pfam" id="PF12796">
    <property type="entry name" value="Ank_2"/>
    <property type="match status" value="2"/>
</dbReference>
<dbReference type="Gene3D" id="3.40.50.1580">
    <property type="entry name" value="Nucleoside phosphorylase domain"/>
    <property type="match status" value="1"/>
</dbReference>
<dbReference type="GO" id="GO:0009116">
    <property type="term" value="P:nucleoside metabolic process"/>
    <property type="evidence" value="ECO:0007669"/>
    <property type="project" value="InterPro"/>
</dbReference>
<dbReference type="Pfam" id="PF00023">
    <property type="entry name" value="Ank"/>
    <property type="match status" value="1"/>
</dbReference>
<dbReference type="AlphaFoldDB" id="A0AAD6D027"/>
<evidence type="ECO:0000259" key="4">
    <source>
        <dbReference type="Pfam" id="PF01048"/>
    </source>
</evidence>
<organism evidence="5 6">
    <name type="scientific">Penicillium frequentans</name>
    <dbReference type="NCBI Taxonomy" id="3151616"/>
    <lineage>
        <taxon>Eukaryota</taxon>
        <taxon>Fungi</taxon>
        <taxon>Dikarya</taxon>
        <taxon>Ascomycota</taxon>
        <taxon>Pezizomycotina</taxon>
        <taxon>Eurotiomycetes</taxon>
        <taxon>Eurotiomycetidae</taxon>
        <taxon>Eurotiales</taxon>
        <taxon>Aspergillaceae</taxon>
        <taxon>Penicillium</taxon>
    </lineage>
</organism>
<feature type="repeat" description="ANK" evidence="3">
    <location>
        <begin position="122"/>
        <end position="154"/>
    </location>
</feature>
<feature type="repeat" description="ANK" evidence="3">
    <location>
        <begin position="188"/>
        <end position="220"/>
    </location>
</feature>
<evidence type="ECO:0000256" key="2">
    <source>
        <dbReference type="ARBA" id="ARBA00023043"/>
    </source>
</evidence>
<dbReference type="Proteomes" id="UP001220324">
    <property type="component" value="Unassembled WGS sequence"/>
</dbReference>
<name>A0AAD6D027_9EURO</name>
<keyword evidence="6" id="KW-1185">Reference proteome</keyword>
<dbReference type="InterPro" id="IPR036770">
    <property type="entry name" value="Ankyrin_rpt-contain_sf"/>
</dbReference>